<reference evidence="2 3" key="1">
    <citation type="journal article" date="2016" name="Genome Announc.">
        <title>Complete Genome Sequence of Methylobacterium populi P-1M, Isolated from Pink-Pigmented Household Biofilm.</title>
        <authorList>
            <person name="Morohoshi T."/>
            <person name="Ikeda T."/>
        </authorList>
    </citation>
    <scope>NUCLEOTIDE SEQUENCE [LARGE SCALE GENOMIC DNA]</scope>
    <source>
        <strain evidence="2 3">P-1M</strain>
    </source>
</reference>
<dbReference type="Proteomes" id="UP000218288">
    <property type="component" value="Chromosome"/>
</dbReference>
<dbReference type="GO" id="GO:0005576">
    <property type="term" value="C:extracellular region"/>
    <property type="evidence" value="ECO:0007669"/>
    <property type="project" value="TreeGrafter"/>
</dbReference>
<evidence type="ECO:0000313" key="3">
    <source>
        <dbReference type="Proteomes" id="UP000218288"/>
    </source>
</evidence>
<dbReference type="EMBL" id="AP014809">
    <property type="protein sequence ID" value="BAU90138.1"/>
    <property type="molecule type" value="Genomic_DNA"/>
</dbReference>
<protein>
    <recommendedName>
        <fullName evidence="4">Lysozyme inhibitor LprI N-terminal domain-containing protein</fullName>
    </recommendedName>
</protein>
<dbReference type="InterPro" id="IPR052755">
    <property type="entry name" value="Lysozyme_Inhibitor_LprI"/>
</dbReference>
<keyword evidence="1" id="KW-0732">Signal</keyword>
<gene>
    <name evidence="2" type="ORF">MPPM_1533</name>
</gene>
<proteinExistence type="predicted"/>
<evidence type="ECO:0008006" key="4">
    <source>
        <dbReference type="Google" id="ProtNLM"/>
    </source>
</evidence>
<name>A0A161JKJ1_9HYPH</name>
<evidence type="ECO:0000256" key="1">
    <source>
        <dbReference type="SAM" id="SignalP"/>
    </source>
</evidence>
<feature type="signal peptide" evidence="1">
    <location>
        <begin position="1"/>
        <end position="22"/>
    </location>
</feature>
<dbReference type="PANTHER" id="PTHR37549:SF1">
    <property type="entry name" value="LIPOPROTEIN LPRI"/>
    <property type="match status" value="1"/>
</dbReference>
<accession>A0A161JKJ1</accession>
<dbReference type="AlphaFoldDB" id="A0A161JKJ1"/>
<sequence length="115" mass="12503">MRVPFLALSLALSLAAASPAAAASFPCAKAETPDEKTICDTRSLNDLDVEMAVRFDILKDLLPMGNRTKMQEDQEAWLKDRRACGTDVACLTAAYEGRLKILRAVLSEFAKQGGQ</sequence>
<organism evidence="2 3">
    <name type="scientific">Methylorubrum populi</name>
    <dbReference type="NCBI Taxonomy" id="223967"/>
    <lineage>
        <taxon>Bacteria</taxon>
        <taxon>Pseudomonadati</taxon>
        <taxon>Pseudomonadota</taxon>
        <taxon>Alphaproteobacteria</taxon>
        <taxon>Hyphomicrobiales</taxon>
        <taxon>Methylobacteriaceae</taxon>
        <taxon>Methylorubrum</taxon>
    </lineage>
</organism>
<dbReference type="OrthoDB" id="122332at2"/>
<dbReference type="RefSeq" id="WP_096484528.1">
    <property type="nucleotide sequence ID" value="NZ_AP014809.1"/>
</dbReference>
<feature type="chain" id="PRO_5007823377" description="Lysozyme inhibitor LprI N-terminal domain-containing protein" evidence="1">
    <location>
        <begin position="23"/>
        <end position="115"/>
    </location>
</feature>
<evidence type="ECO:0000313" key="2">
    <source>
        <dbReference type="EMBL" id="BAU90138.1"/>
    </source>
</evidence>
<dbReference type="PANTHER" id="PTHR37549">
    <property type="entry name" value="LIPOPROTEIN LPRI"/>
    <property type="match status" value="1"/>
</dbReference>